<evidence type="ECO:0000256" key="1">
    <source>
        <dbReference type="SAM" id="Phobius"/>
    </source>
</evidence>
<dbReference type="InterPro" id="IPR053258">
    <property type="entry name" value="Ca-permeable_cation_channel"/>
</dbReference>
<dbReference type="KEGG" id="nta:107817788"/>
<evidence type="ECO:0000313" key="2">
    <source>
        <dbReference type="RefSeq" id="XP_016499146.1"/>
    </source>
</evidence>
<organism evidence="2">
    <name type="scientific">Nicotiana tabacum</name>
    <name type="common">Common tobacco</name>
    <dbReference type="NCBI Taxonomy" id="4097"/>
    <lineage>
        <taxon>Eukaryota</taxon>
        <taxon>Viridiplantae</taxon>
        <taxon>Streptophyta</taxon>
        <taxon>Embryophyta</taxon>
        <taxon>Tracheophyta</taxon>
        <taxon>Spermatophyta</taxon>
        <taxon>Magnoliopsida</taxon>
        <taxon>eudicotyledons</taxon>
        <taxon>Gunneridae</taxon>
        <taxon>Pentapetalae</taxon>
        <taxon>asterids</taxon>
        <taxon>lamiids</taxon>
        <taxon>Solanales</taxon>
        <taxon>Solanaceae</taxon>
        <taxon>Nicotianoideae</taxon>
        <taxon>Nicotianeae</taxon>
        <taxon>Nicotiana</taxon>
    </lineage>
</organism>
<dbReference type="OrthoDB" id="1730662at2759"/>
<feature type="transmembrane region" description="Helical" evidence="1">
    <location>
        <begin position="68"/>
        <end position="91"/>
    </location>
</feature>
<keyword evidence="1" id="KW-1133">Transmembrane helix</keyword>
<keyword evidence="1" id="KW-0812">Transmembrane</keyword>
<name>A0A1S4CDG0_TOBAC</name>
<feature type="transmembrane region" description="Helical" evidence="1">
    <location>
        <begin position="98"/>
        <end position="116"/>
    </location>
</feature>
<feature type="transmembrane region" description="Helical" evidence="1">
    <location>
        <begin position="155"/>
        <end position="174"/>
    </location>
</feature>
<keyword evidence="1" id="KW-0472">Membrane</keyword>
<dbReference type="RefSeq" id="XP_016499146.1">
    <property type="nucleotide sequence ID" value="XM_016643660.1"/>
</dbReference>
<dbReference type="AlphaFoldDB" id="A0A1S4CDG0"/>
<accession>A0A1S4CDG0</accession>
<dbReference type="PaxDb" id="4097-A0A1S4CDG0"/>
<sequence length="177" mass="20807">MEEPQILTVLTTFLALFIDLLNLKYHGDQDTPFQEHPRIVHFALGALVMCLFLYGFEKKYPRFYQAYLRYVPLGVEFFGFLSVASTSSLLFPDFARPVVYFFCLVLPAVSILYWIFQKLKHHFAETRFWETRVIPVLCCLRERINLVFDQVGPEIVRAGFFLGFWVVFGCFSSYNNR</sequence>
<protein>
    <submittedName>
        <fullName evidence="2">Uncharacterized protein</fullName>
    </submittedName>
</protein>
<proteinExistence type="predicted"/>
<reference evidence="2" key="1">
    <citation type="submission" date="2025-08" db="UniProtKB">
        <authorList>
            <consortium name="RefSeq"/>
        </authorList>
    </citation>
    <scope>IDENTIFICATION</scope>
</reference>
<feature type="transmembrane region" description="Helical" evidence="1">
    <location>
        <begin position="6"/>
        <end position="27"/>
    </location>
</feature>
<dbReference type="PANTHER" id="PTHR34115">
    <property type="entry name" value="PROTEIN, PUTATIVE-RELATED"/>
    <property type="match status" value="1"/>
</dbReference>
<feature type="transmembrane region" description="Helical" evidence="1">
    <location>
        <begin position="39"/>
        <end position="56"/>
    </location>
</feature>
<gene>
    <name evidence="2" type="primary">LOC107817788</name>
</gene>
<dbReference type="PANTHER" id="PTHR34115:SF5">
    <property type="entry name" value="PROTEIN, PUTATIVE-RELATED"/>
    <property type="match status" value="1"/>
</dbReference>